<organism evidence="1 2">
    <name type="scientific">Bacteroides fragilis 3_1_12</name>
    <dbReference type="NCBI Taxonomy" id="457424"/>
    <lineage>
        <taxon>Bacteria</taxon>
        <taxon>Pseudomonadati</taxon>
        <taxon>Bacteroidota</taxon>
        <taxon>Bacteroidia</taxon>
        <taxon>Bacteroidales</taxon>
        <taxon>Bacteroidaceae</taxon>
        <taxon>Bacteroides</taxon>
    </lineage>
</organism>
<keyword evidence="2" id="KW-1185">Reference proteome</keyword>
<evidence type="ECO:0000313" key="2">
    <source>
        <dbReference type="Proteomes" id="UP000005101"/>
    </source>
</evidence>
<sequence>MFREILFSIGASAEVKQRLCPDRTKAPSDRDRAFVSTKQRLGFQTNCNGLNS</sequence>
<dbReference type="Proteomes" id="UP000005101">
    <property type="component" value="Unassembled WGS sequence"/>
</dbReference>
<name>A0ABN0BL05_BACFG</name>
<gene>
    <name evidence="1" type="ORF">BFAG_02242</name>
</gene>
<reference evidence="1 2" key="1">
    <citation type="submission" date="2008-12" db="EMBL/GenBank/DDBJ databases">
        <title>Annotation of Bacteroides fragilis strain 3_1_12.</title>
        <authorList>
            <consortium name="The Broad Institute Genome Sequencing Platform"/>
            <person name="Ward D."/>
            <person name="Young S.K."/>
            <person name="Kodira C.D."/>
            <person name="Zeng Q."/>
            <person name="Koehrsen M."/>
            <person name="Alvarado L."/>
            <person name="Berlin A."/>
            <person name="Borenstein D."/>
            <person name="Chen Z."/>
            <person name="Engels R."/>
            <person name="Freedman E."/>
            <person name="Gellesch M."/>
            <person name="Goldberg J."/>
            <person name="Griggs A."/>
            <person name="Gujja S."/>
            <person name="Heiman D."/>
            <person name="Hepburn T."/>
            <person name="Howarth C."/>
            <person name="Jen D."/>
            <person name="Larson L."/>
            <person name="Lewis B."/>
            <person name="Mehta T."/>
            <person name="Park D."/>
            <person name="Pearson M."/>
            <person name="Roberts A."/>
            <person name="Saif S."/>
            <person name="Shea T."/>
            <person name="Shenoy N."/>
            <person name="Sisk P."/>
            <person name="Stolte C."/>
            <person name="Sykes S."/>
            <person name="Walk T."/>
            <person name="White J."/>
            <person name="Yandava C."/>
            <person name="Allen-Vercoe E."/>
            <person name="Strauss J."/>
            <person name="Ambrose C."/>
            <person name="Lander E."/>
            <person name="Nusbaum C."/>
            <person name="Galagan J."/>
            <person name="Birren B."/>
        </authorList>
    </citation>
    <scope>NUCLEOTIDE SEQUENCE [LARGE SCALE GENOMIC DNA]</scope>
    <source>
        <strain evidence="1 2">3_1_12</strain>
    </source>
</reference>
<accession>A0ABN0BL05</accession>
<evidence type="ECO:0000313" key="1">
    <source>
        <dbReference type="EMBL" id="EFR53547.1"/>
    </source>
</evidence>
<dbReference type="EMBL" id="EQ973213">
    <property type="protein sequence ID" value="EFR53547.1"/>
    <property type="molecule type" value="Genomic_DNA"/>
</dbReference>
<proteinExistence type="predicted"/>
<protein>
    <submittedName>
        <fullName evidence="1">Uncharacterized protein</fullName>
    </submittedName>
</protein>